<dbReference type="InterPro" id="IPR029058">
    <property type="entry name" value="AB_hydrolase_fold"/>
</dbReference>
<comment type="caution">
    <text evidence="2">The sequence shown here is derived from an EMBL/GenBank/DDBJ whole genome shotgun (WGS) entry which is preliminary data.</text>
</comment>
<dbReference type="InterPro" id="IPR052897">
    <property type="entry name" value="Sec-Metab_Biosynth_Hydrolase"/>
</dbReference>
<organism evidence="2 3">
    <name type="scientific">Streptomyces chengmaiensis</name>
    <dbReference type="NCBI Taxonomy" id="3040919"/>
    <lineage>
        <taxon>Bacteria</taxon>
        <taxon>Bacillati</taxon>
        <taxon>Actinomycetota</taxon>
        <taxon>Actinomycetes</taxon>
        <taxon>Kitasatosporales</taxon>
        <taxon>Streptomycetaceae</taxon>
        <taxon>Streptomyces</taxon>
    </lineage>
</organism>
<evidence type="ECO:0000313" key="2">
    <source>
        <dbReference type="EMBL" id="MDH2393554.1"/>
    </source>
</evidence>
<proteinExistence type="predicted"/>
<gene>
    <name evidence="2" type="ORF">QCN29_33275</name>
</gene>
<reference evidence="2 3" key="1">
    <citation type="submission" date="2023-04" db="EMBL/GenBank/DDBJ databases">
        <title>Streptomyces chengmaiensis sp. nov. isolated from the stem of mangrove plant in Hainan.</title>
        <authorList>
            <person name="Huang X."/>
            <person name="Zhou S."/>
            <person name="Chu X."/>
            <person name="Xie Y."/>
            <person name="Lin Y."/>
        </authorList>
    </citation>
    <scope>NUCLEOTIDE SEQUENCE [LARGE SCALE GENOMIC DNA]</scope>
    <source>
        <strain evidence="2 3">HNM0663</strain>
    </source>
</reference>
<dbReference type="PANTHER" id="PTHR37017:SF11">
    <property type="entry name" value="ESTERASE_LIPASE_THIOESTERASE DOMAIN-CONTAINING PROTEIN"/>
    <property type="match status" value="1"/>
</dbReference>
<dbReference type="Gene3D" id="3.40.50.1820">
    <property type="entry name" value="alpha/beta hydrolase"/>
    <property type="match status" value="1"/>
</dbReference>
<dbReference type="EMBL" id="JARWBG010000072">
    <property type="protein sequence ID" value="MDH2393554.1"/>
    <property type="molecule type" value="Genomic_DNA"/>
</dbReference>
<dbReference type="RefSeq" id="WP_279932837.1">
    <property type="nucleotide sequence ID" value="NZ_JARWBG010000072.1"/>
</dbReference>
<dbReference type="SUPFAM" id="SSF53474">
    <property type="entry name" value="alpha/beta-Hydrolases"/>
    <property type="match status" value="1"/>
</dbReference>
<accession>A0ABT6HXW9</accession>
<dbReference type="InterPro" id="IPR000073">
    <property type="entry name" value="AB_hydrolase_1"/>
</dbReference>
<keyword evidence="3" id="KW-1185">Reference proteome</keyword>
<name>A0ABT6HXW9_9ACTN</name>
<dbReference type="Pfam" id="PF12697">
    <property type="entry name" value="Abhydrolase_6"/>
    <property type="match status" value="1"/>
</dbReference>
<dbReference type="PANTHER" id="PTHR37017">
    <property type="entry name" value="AB HYDROLASE-1 DOMAIN-CONTAINING PROTEIN-RELATED"/>
    <property type="match status" value="1"/>
</dbReference>
<evidence type="ECO:0000313" key="3">
    <source>
        <dbReference type="Proteomes" id="UP001223144"/>
    </source>
</evidence>
<dbReference type="GO" id="GO:0016787">
    <property type="term" value="F:hydrolase activity"/>
    <property type="evidence" value="ECO:0007669"/>
    <property type="project" value="UniProtKB-KW"/>
</dbReference>
<dbReference type="Proteomes" id="UP001223144">
    <property type="component" value="Unassembled WGS sequence"/>
</dbReference>
<protein>
    <submittedName>
        <fullName evidence="2">Alpha/beta fold hydrolase</fullName>
    </submittedName>
</protein>
<evidence type="ECO:0000259" key="1">
    <source>
        <dbReference type="Pfam" id="PF12697"/>
    </source>
</evidence>
<feature type="domain" description="AB hydrolase-1" evidence="1">
    <location>
        <begin position="2"/>
        <end position="215"/>
    </location>
</feature>
<keyword evidence="2" id="KW-0378">Hydrolase</keyword>
<sequence>MHGAWHGPWCWEGLESALISDGWATRTVALPSAATPDAPTSQPLAGMHADARAVRESLEAIDGPVVVVGHSYGGIPVTQAIADAPNVSHAVYLAAYQLDVGESLYGYHGAPEPEYATGVIQPAEGSVAAAAFYADVSEEEAARAVRRLVPQSSRSFSDRVTKAGWRAVPSTYIVCEQDQALPSEEQEKLAVRAHAVHRLQSSHSPFLSMPSTLAALLAYIAHGSRPTP</sequence>